<keyword evidence="8" id="KW-0539">Nucleus</keyword>
<evidence type="ECO:0000256" key="9">
    <source>
        <dbReference type="ARBA" id="ARBA00055747"/>
    </source>
</evidence>
<dbReference type="InterPro" id="IPR036388">
    <property type="entry name" value="WH-like_DNA-bd_sf"/>
</dbReference>
<sequence length="360" mass="41176">MNPPSSSSSSPTPSDSVPNVWSPFPVTRHRPVPISGDATMATIVEEEVVPQPLECLQQGIQIPPFLSKTFDLVDDPRLDPIISWGRNGQSFVVWDPMEFARIILPRNFKHNNFSSFVRQLNTYGFRKIDTDKWEFANESFLKGKRHLLKNIQRRKSSPSTTNEEANNYEAEVERLRKEKTEMMQEVIELQHEQRETHRYMESVNEKLKAAELRQKQMVSFVAEVIQKPTFVSSLRAKREERNLISSSPRTARKFVKHQQPHEPNLLPNPGRIEGFLSTPVDFGEGKNVLDPIYVKQEDIWSMGYETNAEMWTDLGSYELPEFGAGGGELPELWNLGTSGGGNWGSEDIRFDEIGRQQNDG</sequence>
<dbReference type="AlphaFoldDB" id="A0AA38TDW8"/>
<dbReference type="FunFam" id="1.10.10.10:FF:000057">
    <property type="entry name" value="Heat shock transcription factor 1"/>
    <property type="match status" value="1"/>
</dbReference>
<dbReference type="Proteomes" id="UP001172457">
    <property type="component" value="Chromosome 3"/>
</dbReference>
<comment type="subcellular location">
    <subcellularLocation>
        <location evidence="1">Nucleus</location>
    </subcellularLocation>
</comment>
<organism evidence="15 16">
    <name type="scientific">Centaurea solstitialis</name>
    <name type="common">yellow star-thistle</name>
    <dbReference type="NCBI Taxonomy" id="347529"/>
    <lineage>
        <taxon>Eukaryota</taxon>
        <taxon>Viridiplantae</taxon>
        <taxon>Streptophyta</taxon>
        <taxon>Embryophyta</taxon>
        <taxon>Tracheophyta</taxon>
        <taxon>Spermatophyta</taxon>
        <taxon>Magnoliopsida</taxon>
        <taxon>eudicotyledons</taxon>
        <taxon>Gunneridae</taxon>
        <taxon>Pentapetalae</taxon>
        <taxon>asterids</taxon>
        <taxon>campanulids</taxon>
        <taxon>Asterales</taxon>
        <taxon>Asteraceae</taxon>
        <taxon>Carduoideae</taxon>
        <taxon>Cardueae</taxon>
        <taxon>Centaureinae</taxon>
        <taxon>Centaurea</taxon>
    </lineage>
</organism>
<keyword evidence="5" id="KW-0346">Stress response</keyword>
<dbReference type="GO" id="GO:0003700">
    <property type="term" value="F:DNA-binding transcription factor activity"/>
    <property type="evidence" value="ECO:0007669"/>
    <property type="project" value="InterPro"/>
</dbReference>
<keyword evidence="7" id="KW-0804">Transcription</keyword>
<dbReference type="PANTHER" id="PTHR10015:SF337">
    <property type="entry name" value="HEAT STRESS TRANSCRIPTION FACTOR A-3"/>
    <property type="match status" value="1"/>
</dbReference>
<dbReference type="EMBL" id="JARYMX010000003">
    <property type="protein sequence ID" value="KAJ9559168.1"/>
    <property type="molecule type" value="Genomic_DNA"/>
</dbReference>
<evidence type="ECO:0000256" key="3">
    <source>
        <dbReference type="ARBA" id="ARBA00022553"/>
    </source>
</evidence>
<dbReference type="Gene3D" id="1.10.10.10">
    <property type="entry name" value="Winged helix-like DNA-binding domain superfamily/Winged helix DNA-binding domain"/>
    <property type="match status" value="1"/>
</dbReference>
<evidence type="ECO:0000256" key="10">
    <source>
        <dbReference type="ARBA" id="ARBA00081483"/>
    </source>
</evidence>
<evidence type="ECO:0000256" key="5">
    <source>
        <dbReference type="ARBA" id="ARBA00023016"/>
    </source>
</evidence>
<dbReference type="PRINTS" id="PR00056">
    <property type="entry name" value="HSFDOMAIN"/>
</dbReference>
<accession>A0AA38TDW8</accession>
<dbReference type="GO" id="GO:0034605">
    <property type="term" value="P:cellular response to heat"/>
    <property type="evidence" value="ECO:0007669"/>
    <property type="project" value="TreeGrafter"/>
</dbReference>
<name>A0AA38TDW8_9ASTR</name>
<evidence type="ECO:0000256" key="4">
    <source>
        <dbReference type="ARBA" id="ARBA00023015"/>
    </source>
</evidence>
<feature type="coiled-coil region" evidence="12">
    <location>
        <begin position="165"/>
        <end position="192"/>
    </location>
</feature>
<dbReference type="InterPro" id="IPR000232">
    <property type="entry name" value="HSF_DNA-bd"/>
</dbReference>
<keyword evidence="12" id="KW-0175">Coiled coil</keyword>
<evidence type="ECO:0000256" key="8">
    <source>
        <dbReference type="ARBA" id="ARBA00023242"/>
    </source>
</evidence>
<reference evidence="15" key="1">
    <citation type="submission" date="2023-03" db="EMBL/GenBank/DDBJ databases">
        <title>Chromosome-scale reference genome and RAD-based genetic map of yellow starthistle (Centaurea solstitialis) reveal putative structural variation and QTLs associated with invader traits.</title>
        <authorList>
            <person name="Reatini B."/>
            <person name="Cang F.A."/>
            <person name="Jiang Q."/>
            <person name="Mckibben M.T.W."/>
            <person name="Barker M.S."/>
            <person name="Rieseberg L.H."/>
            <person name="Dlugosch K.M."/>
        </authorList>
    </citation>
    <scope>NUCLEOTIDE SEQUENCE</scope>
    <source>
        <strain evidence="15">CAN-66</strain>
        <tissue evidence="15">Leaf</tissue>
    </source>
</reference>
<dbReference type="Pfam" id="PF00447">
    <property type="entry name" value="HSF_DNA-bind"/>
    <property type="match status" value="1"/>
</dbReference>
<evidence type="ECO:0000256" key="12">
    <source>
        <dbReference type="SAM" id="Coils"/>
    </source>
</evidence>
<dbReference type="GO" id="GO:0006357">
    <property type="term" value="P:regulation of transcription by RNA polymerase II"/>
    <property type="evidence" value="ECO:0007669"/>
    <property type="project" value="TreeGrafter"/>
</dbReference>
<evidence type="ECO:0000256" key="6">
    <source>
        <dbReference type="ARBA" id="ARBA00023125"/>
    </source>
</evidence>
<dbReference type="PROSITE" id="PS00434">
    <property type="entry name" value="HSF_DOMAIN"/>
    <property type="match status" value="1"/>
</dbReference>
<dbReference type="GO" id="GO:0005634">
    <property type="term" value="C:nucleus"/>
    <property type="evidence" value="ECO:0007669"/>
    <property type="project" value="UniProtKB-SubCell"/>
</dbReference>
<comment type="function">
    <text evidence="9">DNA-binding protein that specifically binds heat shock promoter elements (HSE) and activates transcription.</text>
</comment>
<feature type="domain" description="HSF-type DNA-binding" evidence="14">
    <location>
        <begin position="104"/>
        <end position="128"/>
    </location>
</feature>
<evidence type="ECO:0000256" key="7">
    <source>
        <dbReference type="ARBA" id="ARBA00023163"/>
    </source>
</evidence>
<proteinExistence type="inferred from homology"/>
<feature type="compositionally biased region" description="Low complexity" evidence="13">
    <location>
        <begin position="1"/>
        <end position="18"/>
    </location>
</feature>
<dbReference type="SUPFAM" id="SSF46785">
    <property type="entry name" value="Winged helix' DNA-binding domain"/>
    <property type="match status" value="1"/>
</dbReference>
<keyword evidence="4" id="KW-0805">Transcription regulation</keyword>
<comment type="caution">
    <text evidence="15">The sequence shown here is derived from an EMBL/GenBank/DDBJ whole genome shotgun (WGS) entry which is preliminary data.</text>
</comment>
<dbReference type="GO" id="GO:0000978">
    <property type="term" value="F:RNA polymerase II cis-regulatory region sequence-specific DNA binding"/>
    <property type="evidence" value="ECO:0007669"/>
    <property type="project" value="TreeGrafter"/>
</dbReference>
<evidence type="ECO:0000313" key="16">
    <source>
        <dbReference type="Proteomes" id="UP001172457"/>
    </source>
</evidence>
<evidence type="ECO:0000313" key="15">
    <source>
        <dbReference type="EMBL" id="KAJ9559168.1"/>
    </source>
</evidence>
<comment type="similarity">
    <text evidence="2 11">Belongs to the HSF family.</text>
</comment>
<feature type="region of interest" description="Disordered" evidence="13">
    <location>
        <begin position="1"/>
        <end position="22"/>
    </location>
</feature>
<keyword evidence="3" id="KW-0597">Phosphoprotein</keyword>
<evidence type="ECO:0000259" key="14">
    <source>
        <dbReference type="PROSITE" id="PS00434"/>
    </source>
</evidence>
<dbReference type="InterPro" id="IPR036390">
    <property type="entry name" value="WH_DNA-bd_sf"/>
</dbReference>
<protein>
    <recommendedName>
        <fullName evidence="10">Heat stress transcription factor</fullName>
    </recommendedName>
</protein>
<gene>
    <name evidence="15" type="ORF">OSB04_013782</name>
</gene>
<keyword evidence="6" id="KW-0238">DNA-binding</keyword>
<dbReference type="PANTHER" id="PTHR10015">
    <property type="entry name" value="HEAT SHOCK TRANSCRIPTION FACTOR"/>
    <property type="match status" value="1"/>
</dbReference>
<evidence type="ECO:0000256" key="2">
    <source>
        <dbReference type="ARBA" id="ARBA00006403"/>
    </source>
</evidence>
<evidence type="ECO:0000256" key="13">
    <source>
        <dbReference type="SAM" id="MobiDB-lite"/>
    </source>
</evidence>
<keyword evidence="16" id="KW-1185">Reference proteome</keyword>
<dbReference type="SMART" id="SM00415">
    <property type="entry name" value="HSF"/>
    <property type="match status" value="1"/>
</dbReference>
<evidence type="ECO:0000256" key="11">
    <source>
        <dbReference type="RuleBase" id="RU004020"/>
    </source>
</evidence>
<evidence type="ECO:0000256" key="1">
    <source>
        <dbReference type="ARBA" id="ARBA00004123"/>
    </source>
</evidence>